<organism evidence="3 4">
    <name type="scientific">Paradesertivirga mongoliensis</name>
    <dbReference type="NCBI Taxonomy" id="2100740"/>
    <lineage>
        <taxon>Bacteria</taxon>
        <taxon>Pseudomonadati</taxon>
        <taxon>Bacteroidota</taxon>
        <taxon>Sphingobacteriia</taxon>
        <taxon>Sphingobacteriales</taxon>
        <taxon>Sphingobacteriaceae</taxon>
        <taxon>Paradesertivirga</taxon>
    </lineage>
</organism>
<accession>A0ABW4ZPD7</accession>
<dbReference type="Proteomes" id="UP001597387">
    <property type="component" value="Unassembled WGS sequence"/>
</dbReference>
<evidence type="ECO:0000313" key="4">
    <source>
        <dbReference type="Proteomes" id="UP001597387"/>
    </source>
</evidence>
<dbReference type="InterPro" id="IPR036291">
    <property type="entry name" value="NAD(P)-bd_dom_sf"/>
</dbReference>
<evidence type="ECO:0000313" key="3">
    <source>
        <dbReference type="EMBL" id="MFD2163848.1"/>
    </source>
</evidence>
<proteinExistence type="predicted"/>
<comment type="caution">
    <text evidence="3">The sequence shown here is derived from an EMBL/GenBank/DDBJ whole genome shotgun (WGS) entry which is preliminary data.</text>
</comment>
<protein>
    <submittedName>
        <fullName evidence="3">Gfo/Idh/MocA family protein</fullName>
    </submittedName>
</protein>
<dbReference type="RefSeq" id="WP_255905026.1">
    <property type="nucleotide sequence ID" value="NZ_JAFMZO010000004.1"/>
</dbReference>
<dbReference type="Pfam" id="PF01408">
    <property type="entry name" value="GFO_IDH_MocA"/>
    <property type="match status" value="1"/>
</dbReference>
<dbReference type="InterPro" id="IPR051317">
    <property type="entry name" value="Gfo/Idh/MocA_oxidoreduct"/>
</dbReference>
<dbReference type="Pfam" id="PF02894">
    <property type="entry name" value="GFO_IDH_MocA_C"/>
    <property type="match status" value="1"/>
</dbReference>
<dbReference type="SUPFAM" id="SSF51735">
    <property type="entry name" value="NAD(P)-binding Rossmann-fold domains"/>
    <property type="match status" value="1"/>
</dbReference>
<dbReference type="Gene3D" id="3.30.360.10">
    <property type="entry name" value="Dihydrodipicolinate Reductase, domain 2"/>
    <property type="match status" value="1"/>
</dbReference>
<gene>
    <name evidence="3" type="ORF">ACFSJU_15680</name>
</gene>
<keyword evidence="4" id="KW-1185">Reference proteome</keyword>
<name>A0ABW4ZPD7_9SPHI</name>
<evidence type="ECO:0000259" key="1">
    <source>
        <dbReference type="Pfam" id="PF01408"/>
    </source>
</evidence>
<feature type="domain" description="Gfo/Idh/MocA-like oxidoreductase C-terminal" evidence="2">
    <location>
        <begin position="159"/>
        <end position="368"/>
    </location>
</feature>
<reference evidence="4" key="1">
    <citation type="journal article" date="2019" name="Int. J. Syst. Evol. Microbiol.">
        <title>The Global Catalogue of Microorganisms (GCM) 10K type strain sequencing project: providing services to taxonomists for standard genome sequencing and annotation.</title>
        <authorList>
            <consortium name="The Broad Institute Genomics Platform"/>
            <consortium name="The Broad Institute Genome Sequencing Center for Infectious Disease"/>
            <person name="Wu L."/>
            <person name="Ma J."/>
        </authorList>
    </citation>
    <scope>NUCLEOTIDE SEQUENCE [LARGE SCALE GENOMIC DNA]</scope>
    <source>
        <strain evidence="4">KCTC 42217</strain>
    </source>
</reference>
<evidence type="ECO:0000259" key="2">
    <source>
        <dbReference type="Pfam" id="PF02894"/>
    </source>
</evidence>
<dbReference type="SUPFAM" id="SSF55347">
    <property type="entry name" value="Glyceraldehyde-3-phosphate dehydrogenase-like, C-terminal domain"/>
    <property type="match status" value="1"/>
</dbReference>
<feature type="domain" description="Gfo/Idh/MocA-like oxidoreductase N-terminal" evidence="1">
    <location>
        <begin position="26"/>
        <end position="142"/>
    </location>
</feature>
<dbReference type="EMBL" id="JBHUHZ010000003">
    <property type="protein sequence ID" value="MFD2163848.1"/>
    <property type="molecule type" value="Genomic_DNA"/>
</dbReference>
<dbReference type="PANTHER" id="PTHR43708:SF8">
    <property type="entry name" value="OXIDOREDUCTASE"/>
    <property type="match status" value="1"/>
</dbReference>
<dbReference type="InterPro" id="IPR000683">
    <property type="entry name" value="Gfo/Idh/MocA-like_OxRdtase_N"/>
</dbReference>
<sequence length="383" mass="43068">MLTQLNSSPSGEGGPAKSVKAGEVLKLGILGLGEGRSTISAALTSEKWELKTICDANEEMCKQRAKEFDFQHYTTSYQDMLDDKEIDVIAIYTPDHLHAEHVKQALLHNKHVVCTKPFIDDLSDANDLLKVAEKSGKRVFVGQSSRFFEPAKRQRKDFEAGLLGDLITIESHYHADHRWFLKKGWALKQSFKWLYGGLSHPADFIRWYLPNIEEVMGYGMLSANGAKEGLKNHDTMHFIFKASDGRIARVSGAYTGPTQPASRDSGMSVILRCTEGASQADYHELRYSVTDKTGEERVVRWGDDVMKHYFRFEGQSHHAGEYQNYLDYFADSINENFTAYPDLKEGIGTIALLQAMDKSLETGLPVKIADILSSFNISKELLK</sequence>
<dbReference type="InterPro" id="IPR004104">
    <property type="entry name" value="Gfo/Idh/MocA-like_OxRdtase_C"/>
</dbReference>
<dbReference type="PANTHER" id="PTHR43708">
    <property type="entry name" value="CONSERVED EXPRESSED OXIDOREDUCTASE (EUROFUNG)"/>
    <property type="match status" value="1"/>
</dbReference>
<dbReference type="Gene3D" id="3.40.50.720">
    <property type="entry name" value="NAD(P)-binding Rossmann-like Domain"/>
    <property type="match status" value="1"/>
</dbReference>